<organism evidence="1 2">
    <name type="scientific">Bradyrhizobium algeriense</name>
    <dbReference type="NCBI Taxonomy" id="634784"/>
    <lineage>
        <taxon>Bacteria</taxon>
        <taxon>Pseudomonadati</taxon>
        <taxon>Pseudomonadota</taxon>
        <taxon>Alphaproteobacteria</taxon>
        <taxon>Hyphomicrobiales</taxon>
        <taxon>Nitrobacteraceae</taxon>
        <taxon>Bradyrhizobium</taxon>
    </lineage>
</organism>
<comment type="caution">
    <text evidence="1">The sequence shown here is derived from an EMBL/GenBank/DDBJ whole genome shotgun (WGS) entry which is preliminary data.</text>
</comment>
<dbReference type="EMBL" id="JAZHRV010000001">
    <property type="protein sequence ID" value="MEH2553079.1"/>
    <property type="molecule type" value="Genomic_DNA"/>
</dbReference>
<dbReference type="RefSeq" id="WP_334477469.1">
    <property type="nucleotide sequence ID" value="NZ_JAZHRV010000001.1"/>
</dbReference>
<evidence type="ECO:0000313" key="1">
    <source>
        <dbReference type="EMBL" id="MEH2553079.1"/>
    </source>
</evidence>
<dbReference type="Proteomes" id="UP001364224">
    <property type="component" value="Unassembled WGS sequence"/>
</dbReference>
<gene>
    <name evidence="1" type="ORF">V1286_000608</name>
</gene>
<reference evidence="1 2" key="1">
    <citation type="submission" date="2024-02" db="EMBL/GenBank/DDBJ databases">
        <title>Adaptive strategies in a cosmopolitan and abundant soil bacterium.</title>
        <authorList>
            <person name="Carini P."/>
        </authorList>
    </citation>
    <scope>NUCLEOTIDE SEQUENCE [LARGE SCALE GENOMIC DNA]</scope>
    <source>
        <strain evidence="1 2">AZCC 1608</strain>
    </source>
</reference>
<name>A0ABU8B3G5_9BRAD</name>
<proteinExistence type="predicted"/>
<keyword evidence="2" id="KW-1185">Reference proteome</keyword>
<evidence type="ECO:0000313" key="2">
    <source>
        <dbReference type="Proteomes" id="UP001364224"/>
    </source>
</evidence>
<sequence>MLPSIVDARVGRVFTFGVGADVPRDRFRSEIAVARDAAGMIARCSQALSRDRANQLRYCNKFRKQ</sequence>
<accession>A0ABU8B3G5</accession>
<protein>
    <submittedName>
        <fullName evidence="1">Uncharacterized protein</fullName>
    </submittedName>
</protein>